<evidence type="ECO:0000256" key="1">
    <source>
        <dbReference type="SAM" id="MobiDB-lite"/>
    </source>
</evidence>
<reference evidence="2 3" key="1">
    <citation type="journal article" date="2014" name="Agronomy (Basel)">
        <title>A Draft Genome Sequence for Ensete ventricosum, the Drought-Tolerant Tree Against Hunger.</title>
        <authorList>
            <person name="Harrison J."/>
            <person name="Moore K.A."/>
            <person name="Paszkiewicz K."/>
            <person name="Jones T."/>
            <person name="Grant M."/>
            <person name="Ambacheew D."/>
            <person name="Muzemil S."/>
            <person name="Studholme D.J."/>
        </authorList>
    </citation>
    <scope>NUCLEOTIDE SEQUENCE [LARGE SCALE GENOMIC DNA]</scope>
</reference>
<gene>
    <name evidence="2" type="ORF">B296_00058902</name>
</gene>
<accession>A0A426XK07</accession>
<sequence length="88" mass="9471">FAKKDKNRDIGCVEPRDVTEVKNRDMAASGSRKGESDFAVSLSVPPPTTTAADGEPSVEKKGEPFPSYPPARLPSRNASSKYDFVKVG</sequence>
<feature type="region of interest" description="Disordered" evidence="1">
    <location>
        <begin position="15"/>
        <end position="88"/>
    </location>
</feature>
<dbReference type="Proteomes" id="UP000287651">
    <property type="component" value="Unassembled WGS sequence"/>
</dbReference>
<evidence type="ECO:0000313" key="2">
    <source>
        <dbReference type="EMBL" id="RRT39785.1"/>
    </source>
</evidence>
<comment type="caution">
    <text evidence="2">The sequence shown here is derived from an EMBL/GenBank/DDBJ whole genome shotgun (WGS) entry which is preliminary data.</text>
</comment>
<protein>
    <submittedName>
        <fullName evidence="2">Uncharacterized protein</fullName>
    </submittedName>
</protein>
<dbReference type="EMBL" id="AMZH03019897">
    <property type="protein sequence ID" value="RRT39785.1"/>
    <property type="molecule type" value="Genomic_DNA"/>
</dbReference>
<name>A0A426XK07_ENSVE</name>
<dbReference type="AlphaFoldDB" id="A0A426XK07"/>
<feature type="compositionally biased region" description="Basic and acidic residues" evidence="1">
    <location>
        <begin position="15"/>
        <end position="25"/>
    </location>
</feature>
<organism evidence="2 3">
    <name type="scientific">Ensete ventricosum</name>
    <name type="common">Abyssinian banana</name>
    <name type="synonym">Musa ensete</name>
    <dbReference type="NCBI Taxonomy" id="4639"/>
    <lineage>
        <taxon>Eukaryota</taxon>
        <taxon>Viridiplantae</taxon>
        <taxon>Streptophyta</taxon>
        <taxon>Embryophyta</taxon>
        <taxon>Tracheophyta</taxon>
        <taxon>Spermatophyta</taxon>
        <taxon>Magnoliopsida</taxon>
        <taxon>Liliopsida</taxon>
        <taxon>Zingiberales</taxon>
        <taxon>Musaceae</taxon>
        <taxon>Ensete</taxon>
    </lineage>
</organism>
<proteinExistence type="predicted"/>
<evidence type="ECO:0000313" key="3">
    <source>
        <dbReference type="Proteomes" id="UP000287651"/>
    </source>
</evidence>
<feature type="non-terminal residue" evidence="2">
    <location>
        <position position="1"/>
    </location>
</feature>